<dbReference type="Pfam" id="PF08320">
    <property type="entry name" value="PIG-X"/>
    <property type="match status" value="1"/>
</dbReference>
<proteinExistence type="inferred from homology"/>
<dbReference type="GO" id="GO:0005789">
    <property type="term" value="C:endoplasmic reticulum membrane"/>
    <property type="evidence" value="ECO:0007669"/>
    <property type="project" value="UniProtKB-SubCell"/>
</dbReference>
<sequence>MMAKRQRRALATPHYCIIACLLPILAPLHNQHNGCHAIDVNHGVVILSSAVADTTQILHRRDDNVATNSEFAVVMKRHHLVCFLQRHPQQYHHHHLDAHYRLEEARESCCSELHHSGFLTEHHNRKYCLDHIALVPTTTTITTDNTFGNAVVGGEKSNTSDNLVPAFYLSWDDEKEEASELLTKSVGGTSYYKQRRQLKRQNGEGGESIIDGGVMEAFSPFHLTDLISAITRSNGVTYPLWGYMEGSVSNEGGMHRSYHQTVHLHLDMPRSTDNTHLGHHKSKINANATIFLPISESVFIDADDPLHVAYENGSPDGVYCMISIGKSMMITTRQCSIQFVSPETIDIEQPAFASRQYIVAYEISAELDLLVPNEMPENELEISVDYVTTLHTRYPPLISSDGDQAGHQGVVPIVVQKPVLYSASVRLDDQDKGTYQQYLLQTDPGASTFTEPASKSQDVIIIHVAAGLDDDHAWVTIVTLSLAMLGGFVLMRSLDSISIWC</sequence>
<keyword evidence="5" id="KW-0812">Transmembrane</keyword>
<dbReference type="Proteomes" id="UP001530293">
    <property type="component" value="Unassembled WGS sequence"/>
</dbReference>
<keyword evidence="7" id="KW-1133">Transmembrane helix</keyword>
<organism evidence="10 11">
    <name type="scientific">Discostella pseudostelligera</name>
    <dbReference type="NCBI Taxonomy" id="259834"/>
    <lineage>
        <taxon>Eukaryota</taxon>
        <taxon>Sar</taxon>
        <taxon>Stramenopiles</taxon>
        <taxon>Ochrophyta</taxon>
        <taxon>Bacillariophyta</taxon>
        <taxon>Coscinodiscophyceae</taxon>
        <taxon>Thalassiosirophycidae</taxon>
        <taxon>Stephanodiscales</taxon>
        <taxon>Stephanodiscaceae</taxon>
        <taxon>Discostella</taxon>
    </lineage>
</organism>
<evidence type="ECO:0000256" key="3">
    <source>
        <dbReference type="ARBA" id="ARBA00010345"/>
    </source>
</evidence>
<evidence type="ECO:0000256" key="1">
    <source>
        <dbReference type="ARBA" id="ARBA00004389"/>
    </source>
</evidence>
<evidence type="ECO:0000256" key="4">
    <source>
        <dbReference type="ARBA" id="ARBA00022502"/>
    </source>
</evidence>
<comment type="similarity">
    <text evidence="3">Belongs to the PIGX family.</text>
</comment>
<protein>
    <recommendedName>
        <fullName evidence="12">Protein PBN1</fullName>
    </recommendedName>
</protein>
<evidence type="ECO:0000256" key="8">
    <source>
        <dbReference type="ARBA" id="ARBA00023136"/>
    </source>
</evidence>
<evidence type="ECO:0000256" key="2">
    <source>
        <dbReference type="ARBA" id="ARBA00004687"/>
    </source>
</evidence>
<comment type="subcellular location">
    <subcellularLocation>
        <location evidence="1">Endoplasmic reticulum membrane</location>
        <topology evidence="1">Single-pass membrane protein</topology>
    </subcellularLocation>
</comment>
<keyword evidence="8" id="KW-0472">Membrane</keyword>
<dbReference type="EMBL" id="JALLBG020000195">
    <property type="protein sequence ID" value="KAL3759962.1"/>
    <property type="molecule type" value="Genomic_DNA"/>
</dbReference>
<evidence type="ECO:0000256" key="6">
    <source>
        <dbReference type="ARBA" id="ARBA00022824"/>
    </source>
</evidence>
<name>A0ABD3M8N3_9STRA</name>
<keyword evidence="9" id="KW-0325">Glycoprotein</keyword>
<comment type="caution">
    <text evidence="10">The sequence shown here is derived from an EMBL/GenBank/DDBJ whole genome shotgun (WGS) entry which is preliminary data.</text>
</comment>
<evidence type="ECO:0008006" key="12">
    <source>
        <dbReference type="Google" id="ProtNLM"/>
    </source>
</evidence>
<dbReference type="InterPro" id="IPR013233">
    <property type="entry name" value="PIG-X/PBN1"/>
</dbReference>
<gene>
    <name evidence="10" type="ORF">ACHAWU_000585</name>
</gene>
<comment type="pathway">
    <text evidence="2">Glycolipid biosynthesis; glycosylphosphatidylinositol-anchor biosynthesis.</text>
</comment>
<accession>A0ABD3M8N3</accession>
<evidence type="ECO:0000256" key="7">
    <source>
        <dbReference type="ARBA" id="ARBA00022989"/>
    </source>
</evidence>
<keyword evidence="4" id="KW-0337">GPI-anchor biosynthesis</keyword>
<evidence type="ECO:0000256" key="9">
    <source>
        <dbReference type="ARBA" id="ARBA00023180"/>
    </source>
</evidence>
<keyword evidence="6" id="KW-0256">Endoplasmic reticulum</keyword>
<keyword evidence="11" id="KW-1185">Reference proteome</keyword>
<dbReference type="GO" id="GO:0006506">
    <property type="term" value="P:GPI anchor biosynthetic process"/>
    <property type="evidence" value="ECO:0007669"/>
    <property type="project" value="UniProtKB-KW"/>
</dbReference>
<evidence type="ECO:0000313" key="11">
    <source>
        <dbReference type="Proteomes" id="UP001530293"/>
    </source>
</evidence>
<dbReference type="AlphaFoldDB" id="A0ABD3M8N3"/>
<evidence type="ECO:0000256" key="5">
    <source>
        <dbReference type="ARBA" id="ARBA00022692"/>
    </source>
</evidence>
<reference evidence="10 11" key="1">
    <citation type="submission" date="2024-10" db="EMBL/GenBank/DDBJ databases">
        <title>Updated reference genomes for cyclostephanoid diatoms.</title>
        <authorList>
            <person name="Roberts W.R."/>
            <person name="Alverson A.J."/>
        </authorList>
    </citation>
    <scope>NUCLEOTIDE SEQUENCE [LARGE SCALE GENOMIC DNA]</scope>
    <source>
        <strain evidence="10 11">AJA232-27</strain>
    </source>
</reference>
<evidence type="ECO:0000313" key="10">
    <source>
        <dbReference type="EMBL" id="KAL3759962.1"/>
    </source>
</evidence>